<name>A0A811UGG9_CERCA</name>
<comment type="caution">
    <text evidence="1">The sequence shown here is derived from an EMBL/GenBank/DDBJ whole genome shotgun (WGS) entry which is preliminary data.</text>
</comment>
<dbReference type="AlphaFoldDB" id="A0A811UGG9"/>
<dbReference type="Proteomes" id="UP000606786">
    <property type="component" value="Unassembled WGS sequence"/>
</dbReference>
<evidence type="ECO:0000313" key="1">
    <source>
        <dbReference type="EMBL" id="CAD6996685.1"/>
    </source>
</evidence>
<protein>
    <submittedName>
        <fullName evidence="1">(Mediterranean fruit fly) hypothetical protein</fullName>
    </submittedName>
</protein>
<organism evidence="1 2">
    <name type="scientific">Ceratitis capitata</name>
    <name type="common">Mediterranean fruit fly</name>
    <name type="synonym">Tephritis capitata</name>
    <dbReference type="NCBI Taxonomy" id="7213"/>
    <lineage>
        <taxon>Eukaryota</taxon>
        <taxon>Metazoa</taxon>
        <taxon>Ecdysozoa</taxon>
        <taxon>Arthropoda</taxon>
        <taxon>Hexapoda</taxon>
        <taxon>Insecta</taxon>
        <taxon>Pterygota</taxon>
        <taxon>Neoptera</taxon>
        <taxon>Endopterygota</taxon>
        <taxon>Diptera</taxon>
        <taxon>Brachycera</taxon>
        <taxon>Muscomorpha</taxon>
        <taxon>Tephritoidea</taxon>
        <taxon>Tephritidae</taxon>
        <taxon>Ceratitis</taxon>
        <taxon>Ceratitis</taxon>
    </lineage>
</organism>
<accession>A0A811UGG9</accession>
<dbReference type="EMBL" id="CAJHJT010000012">
    <property type="protein sequence ID" value="CAD6996685.1"/>
    <property type="molecule type" value="Genomic_DNA"/>
</dbReference>
<gene>
    <name evidence="1" type="ORF">CCAP1982_LOCUS5369</name>
</gene>
<sequence>MLQLDLKEQPINQTKCILVRRDRPFGVEWDSGIFSIAAYQRPRRLNKPIEVVRLSVGVERDSGMSSIAAYQRSNDYD</sequence>
<evidence type="ECO:0000313" key="2">
    <source>
        <dbReference type="Proteomes" id="UP000606786"/>
    </source>
</evidence>
<proteinExistence type="predicted"/>
<keyword evidence="2" id="KW-1185">Reference proteome</keyword>
<reference evidence="1" key="1">
    <citation type="submission" date="2020-11" db="EMBL/GenBank/DDBJ databases">
        <authorList>
            <person name="Whitehead M."/>
        </authorList>
    </citation>
    <scope>NUCLEOTIDE SEQUENCE</scope>
    <source>
        <strain evidence="1">EGII</strain>
    </source>
</reference>